<feature type="region of interest" description="Disordered" evidence="1">
    <location>
        <begin position="1"/>
        <end position="25"/>
    </location>
</feature>
<protein>
    <submittedName>
        <fullName evidence="3">DUF427 domain-containing protein</fullName>
    </submittedName>
</protein>
<organism evidence="3 4">
    <name type="scientific">Frankia umida</name>
    <dbReference type="NCBI Taxonomy" id="573489"/>
    <lineage>
        <taxon>Bacteria</taxon>
        <taxon>Bacillati</taxon>
        <taxon>Actinomycetota</taxon>
        <taxon>Actinomycetes</taxon>
        <taxon>Frankiales</taxon>
        <taxon>Frankiaceae</taxon>
        <taxon>Frankia</taxon>
    </lineage>
</organism>
<dbReference type="Proteomes" id="UP001201873">
    <property type="component" value="Unassembled WGS sequence"/>
</dbReference>
<dbReference type="Gene3D" id="2.170.150.40">
    <property type="entry name" value="Domain of unknown function (DUF427)"/>
    <property type="match status" value="2"/>
</dbReference>
<keyword evidence="4" id="KW-1185">Reference proteome</keyword>
<comment type="caution">
    <text evidence="3">The sequence shown here is derived from an EMBL/GenBank/DDBJ whole genome shotgun (WGS) entry which is preliminary data.</text>
</comment>
<feature type="compositionally biased region" description="Low complexity" evidence="1">
    <location>
        <begin position="14"/>
        <end position="25"/>
    </location>
</feature>
<dbReference type="Pfam" id="PF04248">
    <property type="entry name" value="NTP_transf_9"/>
    <property type="match status" value="2"/>
</dbReference>
<dbReference type="EMBL" id="JALKFT010000011">
    <property type="protein sequence ID" value="MCK9876655.1"/>
    <property type="molecule type" value="Genomic_DNA"/>
</dbReference>
<dbReference type="PANTHER" id="PTHR34310">
    <property type="entry name" value="DUF427 DOMAIN PROTEIN (AFU_ORTHOLOGUE AFUA_3G02220)"/>
    <property type="match status" value="1"/>
</dbReference>
<gene>
    <name evidence="3" type="ORF">MXD59_12845</name>
</gene>
<reference evidence="3 4" key="1">
    <citation type="submission" date="2022-04" db="EMBL/GenBank/DDBJ databases">
        <title>Genome diversity in the genus Frankia.</title>
        <authorList>
            <person name="Carlos-Shanley C."/>
            <person name="Hahn D."/>
        </authorList>
    </citation>
    <scope>NUCLEOTIDE SEQUENCE [LARGE SCALE GENOMIC DNA]</scope>
    <source>
        <strain evidence="3 4">Ag45/Mut15</strain>
    </source>
</reference>
<name>A0ABT0JYX1_9ACTN</name>
<dbReference type="InterPro" id="IPR007361">
    <property type="entry name" value="DUF427"/>
</dbReference>
<evidence type="ECO:0000313" key="3">
    <source>
        <dbReference type="EMBL" id="MCK9876655.1"/>
    </source>
</evidence>
<dbReference type="InterPro" id="IPR038694">
    <property type="entry name" value="DUF427_sf"/>
</dbReference>
<evidence type="ECO:0000259" key="2">
    <source>
        <dbReference type="Pfam" id="PF04248"/>
    </source>
</evidence>
<proteinExistence type="predicted"/>
<accession>A0ABT0JYX1</accession>
<evidence type="ECO:0000256" key="1">
    <source>
        <dbReference type="SAM" id="MobiDB-lite"/>
    </source>
</evidence>
<sequence length="288" mass="31079">MTSTPPGTTPTPTPTDTRAATDTQAADAQAAAAALAALPAAGASKPASAVGGERVHAERAGKRVRALLGGQVVVDTVRPVLVWEGPHYPVYYLPAEDVRATLVPNGTVNRSPSRGAAVRHDVVIGDHTAPDAAVTHPDSPIPALRGLVRFDWNALDTWLEEDEIVYGHARNPYHRIDVLASSRHVRVEIDGVTVADSVRPVVLFESGLRPRYYLPLTDVRTELLTSSDSATHCPYKGTASYHSVRVNGEVHEDVVWYYPTPLFESIRIAGLVCFYDEKVDVLVDGVHT</sequence>
<dbReference type="RefSeq" id="WP_248824887.1">
    <property type="nucleotide sequence ID" value="NZ_JALKFT010000011.1"/>
</dbReference>
<feature type="domain" description="DUF427" evidence="2">
    <location>
        <begin position="185"/>
        <end position="277"/>
    </location>
</feature>
<dbReference type="PANTHER" id="PTHR34310:SF9">
    <property type="entry name" value="BLR5716 PROTEIN"/>
    <property type="match status" value="1"/>
</dbReference>
<feature type="domain" description="DUF427" evidence="2">
    <location>
        <begin position="64"/>
        <end position="151"/>
    </location>
</feature>
<evidence type="ECO:0000313" key="4">
    <source>
        <dbReference type="Proteomes" id="UP001201873"/>
    </source>
</evidence>